<dbReference type="GO" id="GO:0005886">
    <property type="term" value="C:plasma membrane"/>
    <property type="evidence" value="ECO:0007669"/>
    <property type="project" value="UniProtKB-SubCell"/>
</dbReference>
<evidence type="ECO:0000256" key="5">
    <source>
        <dbReference type="ARBA" id="ARBA00022692"/>
    </source>
</evidence>
<feature type="transmembrane region" description="Helical" evidence="8">
    <location>
        <begin position="174"/>
        <end position="193"/>
    </location>
</feature>
<feature type="transmembrane region" description="Helical" evidence="8">
    <location>
        <begin position="124"/>
        <end position="141"/>
    </location>
</feature>
<evidence type="ECO:0000313" key="10">
    <source>
        <dbReference type="Proteomes" id="UP000031307"/>
    </source>
</evidence>
<proteinExistence type="inferred from homology"/>
<reference evidence="9 10" key="1">
    <citation type="journal article" date="2014" name="Mol. Biol. Evol.">
        <title>Massive expansion of Ubiquitination-related gene families within the Chlamydiae.</title>
        <authorList>
            <person name="Domman D."/>
            <person name="Collingro A."/>
            <person name="Lagkouvardos I."/>
            <person name="Gehre L."/>
            <person name="Weinmaier T."/>
            <person name="Rattei T."/>
            <person name="Subtil A."/>
            <person name="Horn M."/>
        </authorList>
    </citation>
    <scope>NUCLEOTIDE SEQUENCE [LARGE SCALE GENOMIC DNA]</scope>
    <source>
        <strain evidence="9 10">OEW1</strain>
    </source>
</reference>
<comment type="subcellular location">
    <subcellularLocation>
        <location evidence="1 8">Cell membrane</location>
        <topology evidence="1 8">Multi-pass membrane protein</topology>
    </subcellularLocation>
</comment>
<dbReference type="PANTHER" id="PTHR30330">
    <property type="entry name" value="AGSS FAMILY TRANSPORTER, SODIUM-ALANINE"/>
    <property type="match status" value="1"/>
</dbReference>
<keyword evidence="5 8" id="KW-0812">Transmembrane</keyword>
<dbReference type="PANTHER" id="PTHR30330:SF3">
    <property type="entry name" value="TRANSCRIPTIONAL REGULATOR, LRP FAMILY"/>
    <property type="match status" value="1"/>
</dbReference>
<dbReference type="Pfam" id="PF01235">
    <property type="entry name" value="Na_Ala_symp"/>
    <property type="match status" value="1"/>
</dbReference>
<dbReference type="EMBL" id="JSAM01000076">
    <property type="protein sequence ID" value="KIA77438.1"/>
    <property type="molecule type" value="Genomic_DNA"/>
</dbReference>
<feature type="transmembrane region" description="Helical" evidence="8">
    <location>
        <begin position="96"/>
        <end position="118"/>
    </location>
</feature>
<feature type="transmembrane region" description="Helical" evidence="8">
    <location>
        <begin position="372"/>
        <end position="397"/>
    </location>
</feature>
<evidence type="ECO:0000256" key="6">
    <source>
        <dbReference type="ARBA" id="ARBA00022989"/>
    </source>
</evidence>
<gene>
    <name evidence="9" type="ORF">DB43_GG00170</name>
</gene>
<dbReference type="PATRIC" id="fig|83552.4.peg.1401"/>
<accession>A0A0C1EBK4</accession>
<comment type="caution">
    <text evidence="9">The sequence shown here is derived from an EMBL/GenBank/DDBJ whole genome shotgun (WGS) entry which is preliminary data.</text>
</comment>
<organism evidence="9 10">
    <name type="scientific">Parachlamydia acanthamoebae</name>
    <dbReference type="NCBI Taxonomy" id="83552"/>
    <lineage>
        <taxon>Bacteria</taxon>
        <taxon>Pseudomonadati</taxon>
        <taxon>Chlamydiota</taxon>
        <taxon>Chlamydiia</taxon>
        <taxon>Parachlamydiales</taxon>
        <taxon>Parachlamydiaceae</taxon>
        <taxon>Parachlamydia</taxon>
    </lineage>
</organism>
<protein>
    <submittedName>
        <fullName evidence="9">Putative transporter</fullName>
    </submittedName>
</protein>
<sequence length="473" mass="52201">MNLLTFTLIFIIIFCKKRNVKDLMEFMAPILKFLVSTEDFLWSYISAPLVLLLGFFLTFQSNFVQIRKFPSAIYTLVSFLKDTSSHENGGVHPVKVFFACVGGCVGIGNIVSICTAVQIGGPGAIFWIWLTAIGGMVIKYAEVYLGLRYRIANANGSFDGGPMYFLTRAFKQKWIPTFVAFLLCLYCVEIWQFKVITTSVSSNFPISEPVVVFILIALIVFATSGGVGRVGNISSAVIPIFIVLYVTMGCWILMQNLSVLPALFHEVITSAFSGHAATGGFIGSTMMLTASQGIRRGCYTGDVGIGYASVIHSETSVKIPEKQACLVFMDIFLDSFVVCTTTILLTLITGVWNQPLDCSLLVQRALEGYFPFMNFFMPFFLFLLGYSTINAFFCVGLKCAQFLHPTKGRPLFYVYAVSALILFALVDSTAAQSVMTIMGGILLVINVIGIFKLRKEISFEIDSIKEECELSLV</sequence>
<feature type="transmembrane region" description="Helical" evidence="8">
    <location>
        <begin position="331"/>
        <end position="352"/>
    </location>
</feature>
<feature type="transmembrane region" description="Helical" evidence="8">
    <location>
        <begin position="236"/>
        <end position="255"/>
    </location>
</feature>
<keyword evidence="3 8" id="KW-0813">Transport</keyword>
<feature type="transmembrane region" description="Helical" evidence="8">
    <location>
        <begin position="41"/>
        <end position="59"/>
    </location>
</feature>
<feature type="transmembrane region" description="Helical" evidence="8">
    <location>
        <begin position="432"/>
        <end position="451"/>
    </location>
</feature>
<keyword evidence="6 8" id="KW-1133">Transmembrane helix</keyword>
<keyword evidence="8" id="KW-0769">Symport</keyword>
<keyword evidence="4 8" id="KW-1003">Cell membrane</keyword>
<name>A0A0C1EBK4_9BACT</name>
<comment type="similarity">
    <text evidence="2 8">Belongs to the alanine or glycine:cation symporter (AGCS) (TC 2.A.25) family.</text>
</comment>
<evidence type="ECO:0000256" key="1">
    <source>
        <dbReference type="ARBA" id="ARBA00004651"/>
    </source>
</evidence>
<feature type="transmembrane region" description="Helical" evidence="8">
    <location>
        <begin position="409"/>
        <end position="426"/>
    </location>
</feature>
<keyword evidence="7 8" id="KW-0472">Membrane</keyword>
<feature type="transmembrane region" description="Helical" evidence="8">
    <location>
        <begin position="205"/>
        <end position="224"/>
    </location>
</feature>
<dbReference type="NCBIfam" id="TIGR00835">
    <property type="entry name" value="agcS"/>
    <property type="match status" value="1"/>
</dbReference>
<dbReference type="InterPro" id="IPR001463">
    <property type="entry name" value="Na/Ala_symport"/>
</dbReference>
<dbReference type="GO" id="GO:0005283">
    <property type="term" value="F:amino acid:sodium symporter activity"/>
    <property type="evidence" value="ECO:0007669"/>
    <property type="project" value="InterPro"/>
</dbReference>
<evidence type="ECO:0000313" key="9">
    <source>
        <dbReference type="EMBL" id="KIA77438.1"/>
    </source>
</evidence>
<dbReference type="Proteomes" id="UP000031307">
    <property type="component" value="Unassembled WGS sequence"/>
</dbReference>
<evidence type="ECO:0000256" key="8">
    <source>
        <dbReference type="RuleBase" id="RU363064"/>
    </source>
</evidence>
<dbReference type="AlphaFoldDB" id="A0A0C1EBK4"/>
<evidence type="ECO:0000256" key="4">
    <source>
        <dbReference type="ARBA" id="ARBA00022475"/>
    </source>
</evidence>
<evidence type="ECO:0000256" key="7">
    <source>
        <dbReference type="ARBA" id="ARBA00023136"/>
    </source>
</evidence>
<dbReference type="PRINTS" id="PR00175">
    <property type="entry name" value="NAALASMPORT"/>
</dbReference>
<evidence type="ECO:0000256" key="2">
    <source>
        <dbReference type="ARBA" id="ARBA00009261"/>
    </source>
</evidence>
<feature type="transmembrane region" description="Helical" evidence="8">
    <location>
        <begin position="267"/>
        <end position="288"/>
    </location>
</feature>
<evidence type="ECO:0000256" key="3">
    <source>
        <dbReference type="ARBA" id="ARBA00022448"/>
    </source>
</evidence>